<dbReference type="Proteomes" id="UP000660680">
    <property type="component" value="Unassembled WGS sequence"/>
</dbReference>
<keyword evidence="2" id="KW-1185">Reference proteome</keyword>
<gene>
    <name evidence="1" type="ORF">GCM10010171_20070</name>
</gene>
<sequence length="74" mass="8134">METWPEPGTVVTFGMCDFRSGNPQFVGIGVISGPPERHPHGDWWRLPVVPLDEDAPATPDWITLADIIDELPPG</sequence>
<proteinExistence type="predicted"/>
<organism evidence="1 2">
    <name type="scientific">Actinokineospora fastidiosa</name>
    <dbReference type="NCBI Taxonomy" id="1816"/>
    <lineage>
        <taxon>Bacteria</taxon>
        <taxon>Bacillati</taxon>
        <taxon>Actinomycetota</taxon>
        <taxon>Actinomycetes</taxon>
        <taxon>Pseudonocardiales</taxon>
        <taxon>Pseudonocardiaceae</taxon>
        <taxon>Actinokineospora</taxon>
    </lineage>
</organism>
<name>A0A918GAS8_9PSEU</name>
<accession>A0A918GAS8</accession>
<reference evidence="1" key="2">
    <citation type="submission" date="2020-09" db="EMBL/GenBank/DDBJ databases">
        <authorList>
            <person name="Sun Q."/>
            <person name="Ohkuma M."/>
        </authorList>
    </citation>
    <scope>NUCLEOTIDE SEQUENCE</scope>
    <source>
        <strain evidence="1">JCM 3276</strain>
    </source>
</reference>
<dbReference type="RefSeq" id="WP_189209923.1">
    <property type="nucleotide sequence ID" value="NZ_BMRB01000001.1"/>
</dbReference>
<dbReference type="EMBL" id="BMRB01000001">
    <property type="protein sequence ID" value="GGS26553.1"/>
    <property type="molecule type" value="Genomic_DNA"/>
</dbReference>
<evidence type="ECO:0000313" key="1">
    <source>
        <dbReference type="EMBL" id="GGS26553.1"/>
    </source>
</evidence>
<reference evidence="1" key="1">
    <citation type="journal article" date="2014" name="Int. J. Syst. Evol. Microbiol.">
        <title>Complete genome sequence of Corynebacterium casei LMG S-19264T (=DSM 44701T), isolated from a smear-ripened cheese.</title>
        <authorList>
            <consortium name="US DOE Joint Genome Institute (JGI-PGF)"/>
            <person name="Walter F."/>
            <person name="Albersmeier A."/>
            <person name="Kalinowski J."/>
            <person name="Ruckert C."/>
        </authorList>
    </citation>
    <scope>NUCLEOTIDE SEQUENCE</scope>
    <source>
        <strain evidence="1">JCM 3276</strain>
    </source>
</reference>
<comment type="caution">
    <text evidence="1">The sequence shown here is derived from an EMBL/GenBank/DDBJ whole genome shotgun (WGS) entry which is preliminary data.</text>
</comment>
<dbReference type="AlphaFoldDB" id="A0A918GAS8"/>
<protein>
    <submittedName>
        <fullName evidence="1">Uncharacterized protein</fullName>
    </submittedName>
</protein>
<evidence type="ECO:0000313" key="2">
    <source>
        <dbReference type="Proteomes" id="UP000660680"/>
    </source>
</evidence>